<accession>A0A511QKK0</accession>
<evidence type="ECO:0000313" key="1">
    <source>
        <dbReference type="EMBL" id="GEM77845.1"/>
    </source>
</evidence>
<protein>
    <recommendedName>
        <fullName evidence="3">Zorya protein ZorC EH domain-containing protein</fullName>
    </recommendedName>
</protein>
<comment type="caution">
    <text evidence="1">The sequence shown here is derived from an EMBL/GenBank/DDBJ whole genome shotgun (WGS) entry which is preliminary data.</text>
</comment>
<dbReference type="OrthoDB" id="5861318at2"/>
<evidence type="ECO:0000313" key="2">
    <source>
        <dbReference type="Proteomes" id="UP000321113"/>
    </source>
</evidence>
<name>A0A511QKK0_9VIBR</name>
<keyword evidence="2" id="KW-1185">Reference proteome</keyword>
<dbReference type="EMBL" id="BJXK01000001">
    <property type="protein sequence ID" value="GEM77845.1"/>
    <property type="molecule type" value="Genomic_DNA"/>
</dbReference>
<organism evidence="1 2">
    <name type="scientific">Vibrio superstes NBRC 103154</name>
    <dbReference type="NCBI Taxonomy" id="1219062"/>
    <lineage>
        <taxon>Bacteria</taxon>
        <taxon>Pseudomonadati</taxon>
        <taxon>Pseudomonadota</taxon>
        <taxon>Gammaproteobacteria</taxon>
        <taxon>Vibrionales</taxon>
        <taxon>Vibrionaceae</taxon>
        <taxon>Vibrio</taxon>
    </lineage>
</organism>
<dbReference type="AlphaFoldDB" id="A0A511QKK0"/>
<proteinExistence type="predicted"/>
<gene>
    <name evidence="1" type="ORF">VSU01S_00900</name>
</gene>
<sequence>MNRNSWFLEPALPSTIKVSSLTPPLGGGSHQNQNPSSSFTQKKLVELIEKLEKSEPLSSLEWLIVLRSEEEYQGLEALEKERAVKTVWAALERDEEKFSELAKKLVSGMARNYVAIASWLLGSFPRVLPKSFPRLIKQQIEIARYLVAEQYLLCAKAALTNGKGIDLFFSGLDLEHQGSHIIAIALQAEVAMPLNPSTAQLTWWRSCQDFVSEDNTIEQLERLLEKTRSISSHSPFEKWIKHRCLPDSKNTIWYRLSKVSQLKLKSFFNVTEYKSVSKIFELLIETSDDSSLNERQVKNLRSRIMFWANYNDVFKRVRFFLTDRSSSILRDKVNLDELRIQTMTSSPLNNQSEICVFDMGDYFLVERFIGPHFDLGIFERTDALEQALFESEYLDAETISQLEPDWVHDHLSYYQNRIARFLNSKGIRPGKRAPAHWLKSLAPEQQRQVDDDRDRRYRNILDKATYFKTGRRF</sequence>
<reference evidence="1 2" key="1">
    <citation type="submission" date="2019-07" db="EMBL/GenBank/DDBJ databases">
        <title>Whole genome shotgun sequence of Vibrio superstes NBRC 103154.</title>
        <authorList>
            <person name="Hosoyama A."/>
            <person name="Uohara A."/>
            <person name="Ohji S."/>
            <person name="Ichikawa N."/>
        </authorList>
    </citation>
    <scope>NUCLEOTIDE SEQUENCE [LARGE SCALE GENOMIC DNA]</scope>
    <source>
        <strain evidence="1 2">NBRC 103154</strain>
    </source>
</reference>
<dbReference type="Proteomes" id="UP000321113">
    <property type="component" value="Unassembled WGS sequence"/>
</dbReference>
<dbReference type="RefSeq" id="WP_119008966.1">
    <property type="nucleotide sequence ID" value="NZ_BJXK01000001.1"/>
</dbReference>
<evidence type="ECO:0008006" key="3">
    <source>
        <dbReference type="Google" id="ProtNLM"/>
    </source>
</evidence>